<sequence>MESVPQLDDSGANTADRYDWQAAMATADGLAMFYDALGDDGRLRPECQDKIVCEWQEDWVLYSGEDVELVSGKHRDPSAGAYTTVNKLAGDGGLAHLFNRWAAMNETPLCRLVTSGGVGNGPPQHVLAAAEHFRSMRSATGTVTVNSEHADIVTDLRNAIAGYSDDTRTRWEGTDSVPALAERDRDAEVARFLAALTITDKQVQRDHVGFAAPSMYIDPVLERMGVANGPAAAVWEAVLTVFRVRMKARGRLPYGGLPLVLRRGSDTSAIPPETRRTLAARTVTMGDIGTAIATALAVPGGFKPVPRMPLTSRLAVKMNVGGCSDNAVERALSLRLDYQDYWSERESGEATARVERKRFERLLQRISDHATESVQPDGALLWRRLQTEVDAVEQDSMPAGMEADVALGGVCDLAGQCKVWFGPRFDVDAVIEDIRMAQEAGS</sequence>
<dbReference type="Proteomes" id="UP000241118">
    <property type="component" value="Unassembled WGS sequence"/>
</dbReference>
<keyword evidence="2" id="KW-1185">Reference proteome</keyword>
<evidence type="ECO:0000313" key="1">
    <source>
        <dbReference type="EMBL" id="PSL51540.1"/>
    </source>
</evidence>
<comment type="caution">
    <text evidence="1">The sequence shown here is derived from an EMBL/GenBank/DDBJ whole genome shotgun (WGS) entry which is preliminary data.</text>
</comment>
<organism evidence="1 2">
    <name type="scientific">Saccharothrix carnea</name>
    <dbReference type="NCBI Taxonomy" id="1280637"/>
    <lineage>
        <taxon>Bacteria</taxon>
        <taxon>Bacillati</taxon>
        <taxon>Actinomycetota</taxon>
        <taxon>Actinomycetes</taxon>
        <taxon>Pseudonocardiales</taxon>
        <taxon>Pseudonocardiaceae</taxon>
        <taxon>Saccharothrix</taxon>
    </lineage>
</organism>
<name>A0A2P8HZ84_SACCR</name>
<dbReference type="EMBL" id="PYAX01000020">
    <property type="protein sequence ID" value="PSL51540.1"/>
    <property type="molecule type" value="Genomic_DNA"/>
</dbReference>
<reference evidence="1 2" key="1">
    <citation type="submission" date="2018-03" db="EMBL/GenBank/DDBJ databases">
        <title>Genomic Encyclopedia of Type Strains, Phase III (KMG-III): the genomes of soil and plant-associated and newly described type strains.</title>
        <authorList>
            <person name="Whitman W."/>
        </authorList>
    </citation>
    <scope>NUCLEOTIDE SEQUENCE [LARGE SCALE GENOMIC DNA]</scope>
    <source>
        <strain evidence="1 2">CGMCC 4.7097</strain>
    </source>
</reference>
<protein>
    <submittedName>
        <fullName evidence="1">Uncharacterized protein</fullName>
    </submittedName>
</protein>
<accession>A0A2P8HZ84</accession>
<dbReference type="AlphaFoldDB" id="A0A2P8HZ84"/>
<evidence type="ECO:0000313" key="2">
    <source>
        <dbReference type="Proteomes" id="UP000241118"/>
    </source>
</evidence>
<proteinExistence type="predicted"/>
<gene>
    <name evidence="1" type="ORF">B0I31_12074</name>
</gene>